<dbReference type="NCBIfam" id="TIGR00430">
    <property type="entry name" value="Q_tRNA_tgt"/>
    <property type="match status" value="1"/>
</dbReference>
<feature type="binding site" evidence="7">
    <location>
        <position position="216"/>
    </location>
    <ligand>
        <name>substrate</name>
    </ligand>
</feature>
<dbReference type="PANTHER" id="PTHR46499:SF1">
    <property type="entry name" value="QUEUINE TRNA-RIBOSYLTRANSFERASE"/>
    <property type="match status" value="1"/>
</dbReference>
<evidence type="ECO:0000256" key="4">
    <source>
        <dbReference type="ARBA" id="ARBA00022694"/>
    </source>
</evidence>
<evidence type="ECO:0000256" key="7">
    <source>
        <dbReference type="HAMAP-Rule" id="MF_00168"/>
    </source>
</evidence>
<evidence type="ECO:0000259" key="8">
    <source>
        <dbReference type="Pfam" id="PF01702"/>
    </source>
</evidence>
<keyword evidence="4 7" id="KW-0819">tRNA processing</keyword>
<keyword evidence="5 7" id="KW-0671">Queuosine biosynthesis</keyword>
<dbReference type="GO" id="GO:0008479">
    <property type="term" value="F:tRNA-guanosine(34) queuine transglycosylase activity"/>
    <property type="evidence" value="ECO:0007669"/>
    <property type="project" value="UniProtKB-UniRule"/>
</dbReference>
<dbReference type="SUPFAM" id="SSF51713">
    <property type="entry name" value="tRNA-guanine transglycosylase"/>
    <property type="match status" value="1"/>
</dbReference>
<dbReference type="InterPro" id="IPR002616">
    <property type="entry name" value="tRNA_ribo_trans-like"/>
</dbReference>
<comment type="function">
    <text evidence="7">Catalyzes the base-exchange of a guanine (G) residue with the queuine precursor 7-aminomethyl-7-deazaguanine (PreQ1) at position 34 (anticodon wobble position) in tRNAs with GU(N) anticodons (tRNA-Asp, -Asn, -His and -Tyr). Catalysis occurs through a double-displacement mechanism. The nucleophile active site attacks the C1' of nucleotide 34 to detach the guanine base from the RNA, forming a covalent enzyme-RNA intermediate. The proton acceptor active site deprotonates the incoming PreQ1, allowing a nucleophilic attack on the C1' of the ribose to form the product. After dissociation, two additional enzymatic reactions on the tRNA convert PreQ1 to queuine (Q), resulting in the hypermodified nucleoside queuosine (7-(((4,5-cis-dihydroxy-2-cyclopenten-1-yl)amino)methyl)-7-deazaguanosine).</text>
</comment>
<feature type="region of interest" description="RNA binding; important for wobble base 34 recognition" evidence="7">
    <location>
        <begin position="271"/>
        <end position="275"/>
    </location>
</feature>
<dbReference type="EC" id="2.4.2.29" evidence="7"/>
<proteinExistence type="inferred from homology"/>
<dbReference type="OrthoDB" id="9805417at2"/>
<name>A0A317ZPC8_9BACT</name>
<dbReference type="GO" id="GO:0005829">
    <property type="term" value="C:cytosol"/>
    <property type="evidence" value="ECO:0007669"/>
    <property type="project" value="TreeGrafter"/>
</dbReference>
<dbReference type="Pfam" id="PF01702">
    <property type="entry name" value="TGT"/>
    <property type="match status" value="1"/>
</dbReference>
<dbReference type="FunFam" id="3.20.20.105:FF:000001">
    <property type="entry name" value="Queuine tRNA-ribosyltransferase"/>
    <property type="match status" value="1"/>
</dbReference>
<comment type="catalytic activity">
    <reaction evidence="6 7">
        <text>7-aminomethyl-7-carbaguanine + guanosine(34) in tRNA = 7-aminomethyl-7-carbaguanosine(34) in tRNA + guanine</text>
        <dbReference type="Rhea" id="RHEA:24104"/>
        <dbReference type="Rhea" id="RHEA-COMP:10341"/>
        <dbReference type="Rhea" id="RHEA-COMP:10342"/>
        <dbReference type="ChEBI" id="CHEBI:16235"/>
        <dbReference type="ChEBI" id="CHEBI:58703"/>
        <dbReference type="ChEBI" id="CHEBI:74269"/>
        <dbReference type="ChEBI" id="CHEBI:82833"/>
        <dbReference type="EC" id="2.4.2.29"/>
    </reaction>
</comment>
<dbReference type="HAMAP" id="MF_00168">
    <property type="entry name" value="Q_tRNA_Tgt"/>
    <property type="match status" value="1"/>
</dbReference>
<evidence type="ECO:0000256" key="1">
    <source>
        <dbReference type="ARBA" id="ARBA00004691"/>
    </source>
</evidence>
<comment type="similarity">
    <text evidence="7">Belongs to the queuine tRNA-ribosyltransferase family.</text>
</comment>
<feature type="binding site" evidence="7">
    <location>
        <position position="189"/>
    </location>
    <ligand>
        <name>substrate</name>
    </ligand>
</feature>
<feature type="active site" description="Nucleophile" evidence="7">
    <location>
        <position position="266"/>
    </location>
</feature>
<keyword evidence="2 7" id="KW-0328">Glycosyltransferase</keyword>
<evidence type="ECO:0000256" key="5">
    <source>
        <dbReference type="ARBA" id="ARBA00022785"/>
    </source>
</evidence>
<dbReference type="Proteomes" id="UP000247099">
    <property type="component" value="Unassembled WGS sequence"/>
</dbReference>
<comment type="pathway">
    <text evidence="1 7">tRNA modification; tRNA-queuosine biosynthesis.</text>
</comment>
<dbReference type="FunCoup" id="A0A317ZPC8">
    <property type="interactions" value="487"/>
</dbReference>
<dbReference type="EMBL" id="QHJQ01000002">
    <property type="protein sequence ID" value="PXA05221.1"/>
    <property type="molecule type" value="Genomic_DNA"/>
</dbReference>
<dbReference type="Gene3D" id="3.20.20.105">
    <property type="entry name" value="Queuine tRNA-ribosyltransferase-like"/>
    <property type="match status" value="1"/>
</dbReference>
<feature type="binding site" evidence="7">
    <location>
        <position position="142"/>
    </location>
    <ligand>
        <name>substrate</name>
    </ligand>
</feature>
<accession>A0A317ZPC8</accession>
<gene>
    <name evidence="7" type="primary">tgt</name>
    <name evidence="9" type="ORF">DDZ13_04470</name>
</gene>
<evidence type="ECO:0000313" key="10">
    <source>
        <dbReference type="Proteomes" id="UP000247099"/>
    </source>
</evidence>
<dbReference type="AlphaFoldDB" id="A0A317ZPC8"/>
<feature type="binding site" evidence="7">
    <location>
        <begin position="88"/>
        <end position="92"/>
    </location>
    <ligand>
        <name>substrate</name>
    </ligand>
</feature>
<feature type="region of interest" description="RNA binding" evidence="7">
    <location>
        <begin position="247"/>
        <end position="253"/>
    </location>
</feature>
<dbReference type="PANTHER" id="PTHR46499">
    <property type="entry name" value="QUEUINE TRNA-RIBOSYLTRANSFERASE"/>
    <property type="match status" value="1"/>
</dbReference>
<keyword evidence="3 7" id="KW-0808">Transferase</keyword>
<keyword evidence="10" id="KW-1185">Reference proteome</keyword>
<comment type="caution">
    <text evidence="9">The sequence shown here is derived from an EMBL/GenBank/DDBJ whole genome shotgun (WGS) entry which is preliminary data.</text>
</comment>
<dbReference type="InterPro" id="IPR050076">
    <property type="entry name" value="ArchSynthase1/Queuine_TRR"/>
</dbReference>
<dbReference type="NCBIfam" id="TIGR00449">
    <property type="entry name" value="tgt_general"/>
    <property type="match status" value="1"/>
</dbReference>
<feature type="active site" description="Proton acceptor" evidence="7">
    <location>
        <position position="88"/>
    </location>
</feature>
<feature type="domain" description="tRNA-guanine(15) transglycosylase-like" evidence="8">
    <location>
        <begin position="10"/>
        <end position="367"/>
    </location>
</feature>
<comment type="caution">
    <text evidence="7">Lacks conserved residue(s) required for the propagation of feature annotation.</text>
</comment>
<evidence type="ECO:0000256" key="6">
    <source>
        <dbReference type="ARBA" id="ARBA00050112"/>
    </source>
</evidence>
<evidence type="ECO:0000256" key="2">
    <source>
        <dbReference type="ARBA" id="ARBA00022676"/>
    </source>
</evidence>
<dbReference type="InterPro" id="IPR036511">
    <property type="entry name" value="TGT-like_sf"/>
</dbReference>
<sequence>MFTLLKESGAARRGVLTTRHGEIQTPIFMPVGTQATVKGLTPQQIEEAGAQIILGNTYHLNIRPGSELIRDLGGLHRFMNWNGPILTDSGGFQVFSLAKLRKITEKGIEFRSHLDGQKLFLDPRECYRIQANLDTDIAMVLDECPPFPCERDDCEQAVKRTIRWAGEFLEHAREDGFLESGHHVFAIIQGSTYDDLRRHCGQALAEMDFPGYAVGGVSVGEPEEEMLKQVAACAPVMPRDKPRYVMGVGTPPQLLKMVGLGMDMFDCVMPTRLARHATVFTPEGPLNLKNECFKHDAAPIMEADNYTCQNFSRAYLRHLIMSKELLAHTLLSIHNVHFFLDLMAQARAHIEAGDFESWSHAWIERYQAGG</sequence>
<evidence type="ECO:0000313" key="9">
    <source>
        <dbReference type="EMBL" id="PXA05221.1"/>
    </source>
</evidence>
<protein>
    <recommendedName>
        <fullName evidence="7">Queuine tRNA-ribosyltransferase</fullName>
        <ecNumber evidence="7">2.4.2.29</ecNumber>
    </recommendedName>
    <alternativeName>
        <fullName evidence="7">Guanine insertion enzyme</fullName>
    </alternativeName>
    <alternativeName>
        <fullName evidence="7">tRNA-guanine transglycosylase</fullName>
    </alternativeName>
</protein>
<reference evidence="9 10" key="1">
    <citation type="submission" date="2018-05" db="EMBL/GenBank/DDBJ databases">
        <title>Coraliomargarita sinensis sp. nov., isolated from a marine solar saltern.</title>
        <authorList>
            <person name="Zhou L.Y."/>
        </authorList>
    </citation>
    <scope>NUCLEOTIDE SEQUENCE [LARGE SCALE GENOMIC DNA]</scope>
    <source>
        <strain evidence="9 10">WN38</strain>
    </source>
</reference>
<dbReference type="UniPathway" id="UPA00392"/>
<evidence type="ECO:0000256" key="3">
    <source>
        <dbReference type="ARBA" id="ARBA00022679"/>
    </source>
</evidence>
<dbReference type="InterPro" id="IPR004803">
    <property type="entry name" value="TGT"/>
</dbReference>
<comment type="subunit">
    <text evidence="7">Homodimer. Within each dimer, one monomer is responsible for RNA recognition and catalysis, while the other monomer binds to the replacement base PreQ1.</text>
</comment>
<dbReference type="RefSeq" id="WP_110130222.1">
    <property type="nucleotide sequence ID" value="NZ_QHJQ01000002.1"/>
</dbReference>
<dbReference type="InParanoid" id="A0A317ZPC8"/>
<dbReference type="GO" id="GO:0008616">
    <property type="term" value="P:tRNA queuosine(34) biosynthetic process"/>
    <property type="evidence" value="ECO:0007669"/>
    <property type="project" value="UniProtKB-UniRule"/>
</dbReference>
<organism evidence="9 10">
    <name type="scientific">Coraliomargarita sinensis</name>
    <dbReference type="NCBI Taxonomy" id="2174842"/>
    <lineage>
        <taxon>Bacteria</taxon>
        <taxon>Pseudomonadati</taxon>
        <taxon>Verrucomicrobiota</taxon>
        <taxon>Opitutia</taxon>
        <taxon>Puniceicoccales</taxon>
        <taxon>Coraliomargaritaceae</taxon>
        <taxon>Coraliomargarita</taxon>
    </lineage>
</organism>